<gene>
    <name evidence="3" type="ORF">PDM28_06995</name>
</gene>
<dbReference type="PANTHER" id="PTHR30093:SF47">
    <property type="entry name" value="TYPE IV PILUS NON-CORE MINOR PILIN PILE"/>
    <property type="match status" value="1"/>
</dbReference>
<organism evidence="3 4">
    <name type="scientific">Stenotrophomonas aracearum</name>
    <dbReference type="NCBI Taxonomy" id="3003272"/>
    <lineage>
        <taxon>Bacteria</taxon>
        <taxon>Pseudomonadati</taxon>
        <taxon>Pseudomonadota</taxon>
        <taxon>Gammaproteobacteria</taxon>
        <taxon>Lysobacterales</taxon>
        <taxon>Lysobacteraceae</taxon>
        <taxon>Stenotrophomonas</taxon>
    </lineage>
</organism>
<sequence length="138" mass="14890">MTTPLRSRARGFTLIELMIVVAVVAIIAAIALPNYSEHVRKSRRAQAKADLVEYAASAERFHTVNNTYVGYTFPNGTNTIQSPREGGTAAYTITMNTAARTFTLTATAGTAQSKDKCKNLSVNQANVKTAGTTLSECW</sequence>
<dbReference type="SUPFAM" id="SSF54523">
    <property type="entry name" value="Pili subunits"/>
    <property type="match status" value="1"/>
</dbReference>
<feature type="transmembrane region" description="Helical" evidence="2">
    <location>
        <begin position="12"/>
        <end position="35"/>
    </location>
</feature>
<dbReference type="PROSITE" id="PS00409">
    <property type="entry name" value="PROKAR_NTER_METHYL"/>
    <property type="match status" value="1"/>
</dbReference>
<evidence type="ECO:0000313" key="3">
    <source>
        <dbReference type="EMBL" id="WNH50040.1"/>
    </source>
</evidence>
<evidence type="ECO:0000313" key="4">
    <source>
        <dbReference type="Proteomes" id="UP001305421"/>
    </source>
</evidence>
<dbReference type="Gene3D" id="3.30.700.10">
    <property type="entry name" value="Glycoprotein, Type 4 Pilin"/>
    <property type="match status" value="1"/>
</dbReference>
<dbReference type="Proteomes" id="UP001305421">
    <property type="component" value="Chromosome"/>
</dbReference>
<accession>A0ABY9YH64</accession>
<keyword evidence="2" id="KW-0472">Membrane</keyword>
<dbReference type="RefSeq" id="WP_311184280.1">
    <property type="nucleotide sequence ID" value="NZ_CP115543.1"/>
</dbReference>
<evidence type="ECO:0000256" key="1">
    <source>
        <dbReference type="ARBA" id="ARBA00022481"/>
    </source>
</evidence>
<keyword evidence="4" id="KW-1185">Reference proteome</keyword>
<keyword evidence="2" id="KW-0812">Transmembrane</keyword>
<dbReference type="NCBIfam" id="TIGR02532">
    <property type="entry name" value="IV_pilin_GFxxxE"/>
    <property type="match status" value="1"/>
</dbReference>
<dbReference type="InterPro" id="IPR012902">
    <property type="entry name" value="N_methyl_site"/>
</dbReference>
<proteinExistence type="predicted"/>
<dbReference type="InterPro" id="IPR045584">
    <property type="entry name" value="Pilin-like"/>
</dbReference>
<dbReference type="InterPro" id="IPR000983">
    <property type="entry name" value="Bac_GSPG_pilin"/>
</dbReference>
<keyword evidence="2" id="KW-1133">Transmembrane helix</keyword>
<keyword evidence="1" id="KW-0488">Methylation</keyword>
<reference evidence="3 4" key="1">
    <citation type="submission" date="2022-12" db="EMBL/GenBank/DDBJ databases">
        <title>Two new species, Stenotrophomonas aracearum and Stenotrophomonas oahuensis, isolated from Anthurium (Araceae family) in Hawaii.</title>
        <authorList>
            <person name="Chunag S.C."/>
            <person name="Dobhal S."/>
            <person name="Alvarez A."/>
            <person name="Arif M."/>
        </authorList>
    </citation>
    <scope>NUCLEOTIDE SEQUENCE [LARGE SCALE GENOMIC DNA]</scope>
    <source>
        <strain evidence="3 4">A5588</strain>
    </source>
</reference>
<dbReference type="Pfam" id="PF16732">
    <property type="entry name" value="ComP_DUS"/>
    <property type="match status" value="1"/>
</dbReference>
<dbReference type="PRINTS" id="PR00813">
    <property type="entry name" value="BCTERIALGSPG"/>
</dbReference>
<protein>
    <submittedName>
        <fullName evidence="3">Prepilin-type N-terminal cleavage/methylation domain-containing protein</fullName>
    </submittedName>
</protein>
<dbReference type="Pfam" id="PF07963">
    <property type="entry name" value="N_methyl"/>
    <property type="match status" value="1"/>
</dbReference>
<evidence type="ECO:0000256" key="2">
    <source>
        <dbReference type="SAM" id="Phobius"/>
    </source>
</evidence>
<dbReference type="EMBL" id="CP115543">
    <property type="protein sequence ID" value="WNH50040.1"/>
    <property type="molecule type" value="Genomic_DNA"/>
</dbReference>
<dbReference type="InterPro" id="IPR031982">
    <property type="entry name" value="PilE-like"/>
</dbReference>
<dbReference type="PANTHER" id="PTHR30093">
    <property type="entry name" value="GENERAL SECRETION PATHWAY PROTEIN G"/>
    <property type="match status" value="1"/>
</dbReference>
<name>A0ABY9YH64_9GAMM</name>